<sequence length="1044" mass="116592">MGRWLLLPFFAFSLWFLIKKFPPQGGISLQIANTKIGLYQIKLKDGTLKVGSLVVNVNPKEPAVNLEQPLDLKPVKDSISILEKLLYLFPFRVEIKDTYISIGKVSVNIYDLSIEEGGIKLRLGEIFTGSPHAYILENVTLSAKGNGLTLKGKIYQPHLEFKALLNTSVWRGELYLATRSGYRLKGNFSLLREKATLEATLKGNRLWAQTFLAFYYPTLRGTFEGLAFDVKTSGEFSLNIEDLIGKLKGKLNLCGEKFLYSADLFPEGLFVSLENLQNLAYLHFGLKGKRFFSFGSVGDGILSLLYKNGTLKLKVGNLSLNDLCGVRLKGLTAQGLLSENKFHLKGGFKGFSFRAFTIGKEKLLLRGQDGNILLRLGGSVKGLILKRKRFLWGYLSGEADIGGKPFKFNLPSLDAYLDEDKKLFLWTRFLSYNNFYIEEVKASLSYRKGSFKAKLEGGVNGKVSYKSGKYIVNLKGWVFKDLKPFKVGIFAGGSTRQGKGKLTFDSFKVSFSYLQKGDGLSLDFKAFWKFLGVFGKLHMSSKTFNLNVSGNLTQNPLGITGIFSASAGGKRDLSNFWLRFFPFCLNFLGDKLACFSEISLSKKRTLRAVIKTYEGFPLHLTSEVELEKENLRIYTRLKLSTAVVNRLLSEINTYIVEPSSLETVFAYRGTVKDFLKKANWNYSTTLKVLSSYAYKPLRLYLTLALEKGGLNGFLGISDYYLQSVYGNLSLNANLLSGKVMVNTDLEDFPLRIYLPEFLTGYLKISFRGKVEKSDLWKIKTLLSIGGFVKVLSYKNPAGEGDQGSPPQKVDFDIELTTGEPLYVETPNGKVVLSLKGRFTNLERNLLVRINYGKLLMLGKTFYIGGGKVTLKNNKVSLNLPLTSYLPDKTVYLRIYGSLPWENLSFDIYSVPPTPKNRLLAELLSGGGGKSLVESPLTKVLLQSGAQAVAGALEKFSSSLIKGITVRFSPSFDPQIGFAMGIDIEKDLGDFAKIGYHWFPSSNPKNTYLWGAVKLFGSSFLRLEEYSDGSYSLALRFAKEFGFPF</sequence>
<comment type="caution">
    <text evidence="6">The sequence shown here is derived from an EMBL/GenBank/DDBJ whole genome shotgun (WGS) entry which is preliminary data.</text>
</comment>
<gene>
    <name evidence="6" type="ORF">EYH37_05810</name>
</gene>
<accession>A0A9D0YRX8</accession>
<keyword evidence="3" id="KW-1133">Transmembrane helix</keyword>
<keyword evidence="4" id="KW-0472">Membrane</keyword>
<dbReference type="Pfam" id="PF04357">
    <property type="entry name" value="TamB"/>
    <property type="match status" value="1"/>
</dbReference>
<keyword evidence="2" id="KW-0812">Transmembrane</keyword>
<dbReference type="AlphaFoldDB" id="A0A9D0YRX8"/>
<evidence type="ECO:0000313" key="6">
    <source>
        <dbReference type="EMBL" id="HIP98854.1"/>
    </source>
</evidence>
<name>A0A9D0YRX8_AQUAO</name>
<proteinExistence type="predicted"/>
<dbReference type="GO" id="GO:0009306">
    <property type="term" value="P:protein secretion"/>
    <property type="evidence" value="ECO:0007669"/>
    <property type="project" value="InterPro"/>
</dbReference>
<evidence type="ECO:0000313" key="7">
    <source>
        <dbReference type="Proteomes" id="UP000606463"/>
    </source>
</evidence>
<evidence type="ECO:0000256" key="4">
    <source>
        <dbReference type="ARBA" id="ARBA00023136"/>
    </source>
</evidence>
<protein>
    <recommendedName>
        <fullName evidence="5">Translocation and assembly module TamB C-terminal domain-containing protein</fullName>
    </recommendedName>
</protein>
<evidence type="ECO:0000256" key="2">
    <source>
        <dbReference type="ARBA" id="ARBA00022692"/>
    </source>
</evidence>
<evidence type="ECO:0000256" key="1">
    <source>
        <dbReference type="ARBA" id="ARBA00004167"/>
    </source>
</evidence>
<organism evidence="6 7">
    <name type="scientific">Aquifex aeolicus</name>
    <dbReference type="NCBI Taxonomy" id="63363"/>
    <lineage>
        <taxon>Bacteria</taxon>
        <taxon>Pseudomonadati</taxon>
        <taxon>Aquificota</taxon>
        <taxon>Aquificia</taxon>
        <taxon>Aquificales</taxon>
        <taxon>Aquificaceae</taxon>
        <taxon>Aquifex</taxon>
    </lineage>
</organism>
<dbReference type="EMBL" id="DQVE01000056">
    <property type="protein sequence ID" value="HIP98854.1"/>
    <property type="molecule type" value="Genomic_DNA"/>
</dbReference>
<reference evidence="6" key="1">
    <citation type="journal article" date="2020" name="ISME J.">
        <title>Gammaproteobacteria mediating utilization of methyl-, sulfur- and petroleum organic compounds in deep ocean hydrothermal plumes.</title>
        <authorList>
            <person name="Zhou Z."/>
            <person name="Liu Y."/>
            <person name="Pan J."/>
            <person name="Cron B.R."/>
            <person name="Toner B.M."/>
            <person name="Anantharaman K."/>
            <person name="Breier J.A."/>
            <person name="Dick G.J."/>
            <person name="Li M."/>
        </authorList>
    </citation>
    <scope>NUCLEOTIDE SEQUENCE</scope>
    <source>
        <strain evidence="6">SZUA-1501</strain>
    </source>
</reference>
<evidence type="ECO:0000259" key="5">
    <source>
        <dbReference type="Pfam" id="PF04357"/>
    </source>
</evidence>
<comment type="subcellular location">
    <subcellularLocation>
        <location evidence="1">Membrane</location>
        <topology evidence="1">Single-pass membrane protein</topology>
    </subcellularLocation>
</comment>
<evidence type="ECO:0000256" key="3">
    <source>
        <dbReference type="ARBA" id="ARBA00022989"/>
    </source>
</evidence>
<dbReference type="InterPro" id="IPR007452">
    <property type="entry name" value="TamB_C"/>
</dbReference>
<dbReference type="GO" id="GO:0005886">
    <property type="term" value="C:plasma membrane"/>
    <property type="evidence" value="ECO:0007669"/>
    <property type="project" value="InterPro"/>
</dbReference>
<feature type="domain" description="Translocation and assembly module TamB C-terminal" evidence="5">
    <location>
        <begin position="805"/>
        <end position="967"/>
    </location>
</feature>
<dbReference type="Proteomes" id="UP000606463">
    <property type="component" value="Unassembled WGS sequence"/>
</dbReference>